<dbReference type="FunFam" id="1.20.58.2220:FF:000005">
    <property type="entry name" value="Formin 1"/>
    <property type="match status" value="1"/>
</dbReference>
<feature type="compositionally biased region" description="Low complexity" evidence="6">
    <location>
        <begin position="141"/>
        <end position="155"/>
    </location>
</feature>
<dbReference type="Proteomes" id="UP001155660">
    <property type="component" value="Chromosome A12"/>
</dbReference>
<organism evidence="8">
    <name type="scientific">Cyprinus carpio</name>
    <name type="common">Common carp</name>
    <dbReference type="NCBI Taxonomy" id="7962"/>
    <lineage>
        <taxon>Eukaryota</taxon>
        <taxon>Metazoa</taxon>
        <taxon>Chordata</taxon>
        <taxon>Craniata</taxon>
        <taxon>Vertebrata</taxon>
        <taxon>Euteleostomi</taxon>
        <taxon>Actinopterygii</taxon>
        <taxon>Neopterygii</taxon>
        <taxon>Teleostei</taxon>
        <taxon>Ostariophysi</taxon>
        <taxon>Cypriniformes</taxon>
        <taxon>Cyprinidae</taxon>
        <taxon>Cyprininae</taxon>
        <taxon>Cyprinus</taxon>
    </lineage>
</organism>
<reference evidence="8" key="1">
    <citation type="submission" date="2025-08" db="UniProtKB">
        <authorList>
            <consortium name="RefSeq"/>
        </authorList>
    </citation>
    <scope>IDENTIFICATION</scope>
    <source>
        <tissue evidence="8">Muscle</tissue>
    </source>
</reference>
<dbReference type="Pfam" id="PF02181">
    <property type="entry name" value="FH2"/>
    <property type="match status" value="1"/>
</dbReference>
<evidence type="ECO:0000256" key="1">
    <source>
        <dbReference type="ARBA" id="ARBA00004123"/>
    </source>
</evidence>
<feature type="compositionally biased region" description="Low complexity" evidence="6">
    <location>
        <begin position="511"/>
        <end position="525"/>
    </location>
</feature>
<feature type="compositionally biased region" description="Basic and acidic residues" evidence="6">
    <location>
        <begin position="248"/>
        <end position="260"/>
    </location>
</feature>
<dbReference type="SMR" id="A0A9Q9YPP6"/>
<feature type="region of interest" description="Disordered" evidence="6">
    <location>
        <begin position="868"/>
        <end position="1064"/>
    </location>
</feature>
<feature type="region of interest" description="Disordered" evidence="6">
    <location>
        <begin position="506"/>
        <end position="547"/>
    </location>
</feature>
<dbReference type="GeneID" id="109058838"/>
<dbReference type="KEGG" id="ccar:109058838"/>
<evidence type="ECO:0000256" key="2">
    <source>
        <dbReference type="ARBA" id="ARBA00005271"/>
    </source>
</evidence>
<feature type="compositionally biased region" description="Basic residues" evidence="6">
    <location>
        <begin position="156"/>
        <end position="167"/>
    </location>
</feature>
<dbReference type="GO" id="GO:0005634">
    <property type="term" value="C:nucleus"/>
    <property type="evidence" value="ECO:0007669"/>
    <property type="project" value="UniProtKB-SubCell"/>
</dbReference>
<dbReference type="PANTHER" id="PTHR45920">
    <property type="entry name" value="FORMIN HOMOLOGY 2 DOMAIN CONTAINING, ISOFORM I"/>
    <property type="match status" value="1"/>
</dbReference>
<feature type="compositionally biased region" description="Polar residues" evidence="6">
    <location>
        <begin position="846"/>
        <end position="855"/>
    </location>
</feature>
<dbReference type="PANTHER" id="PTHR45920:SF7">
    <property type="entry name" value="FORMIN-G"/>
    <property type="match status" value="1"/>
</dbReference>
<name>A0A9Q9YPP6_CYPCA</name>
<evidence type="ECO:0000256" key="3">
    <source>
        <dbReference type="ARBA" id="ARBA00023054"/>
    </source>
</evidence>
<feature type="region of interest" description="Disordered" evidence="6">
    <location>
        <begin position="824"/>
        <end position="855"/>
    </location>
</feature>
<feature type="region of interest" description="Disordered" evidence="6">
    <location>
        <begin position="573"/>
        <end position="598"/>
    </location>
</feature>
<gene>
    <name evidence="8" type="primary">LOC109058838</name>
</gene>
<feature type="region of interest" description="Disordered" evidence="6">
    <location>
        <begin position="425"/>
        <end position="447"/>
    </location>
</feature>
<dbReference type="GO" id="GO:0005737">
    <property type="term" value="C:cytoplasm"/>
    <property type="evidence" value="ECO:0007669"/>
    <property type="project" value="TreeGrafter"/>
</dbReference>
<evidence type="ECO:0000256" key="6">
    <source>
        <dbReference type="SAM" id="MobiDB-lite"/>
    </source>
</evidence>
<comment type="similarity">
    <text evidence="2">Belongs to the formin homology family. Cappuccino subfamily.</text>
</comment>
<evidence type="ECO:0000313" key="8">
    <source>
        <dbReference type="RefSeq" id="XP_042624094.1"/>
    </source>
</evidence>
<dbReference type="GO" id="GO:0051015">
    <property type="term" value="F:actin filament binding"/>
    <property type="evidence" value="ECO:0007669"/>
    <property type="project" value="TreeGrafter"/>
</dbReference>
<dbReference type="SMART" id="SM00498">
    <property type="entry name" value="FH2"/>
    <property type="match status" value="1"/>
</dbReference>
<dbReference type="GO" id="GO:0005856">
    <property type="term" value="C:cytoskeleton"/>
    <property type="evidence" value="ECO:0007669"/>
    <property type="project" value="TreeGrafter"/>
</dbReference>
<protein>
    <submittedName>
        <fullName evidence="8">Formin-2-like isoform X1</fullName>
    </submittedName>
</protein>
<sequence>MTAPGRRVSLSLQVSRAQVTHSTGVALKPCGGKTEHTQTHGDEGAVIHECVKDSSAVFCAAAGVCCVMQPVQMLEAPGFRQRLLEALSRGRRQQYCLPHTHVPRGHCLPHTHVSPHTSFSRGEEDSELLSFVTASSFSLLSSSSSSSESESTSTLSRRRKRRPWSRHGVREPLIMGNQDGKLKRSEAGGAADESAAHDGTKKGFHGKKSQGKGGEGGKKKNKSDRSSVFPHIRKRKNQSKAKGFLSGSKEDALDELDNKTPDLSGDELGHSDSRQNTLDGPEEEKKVASSGSDTDMYSFHSAAEQEDLLADIQQAIRLKQGVMLSSTDEIPWDCKQTQNTPTPDSEPFTVLEAIPKLENVLVSAPHLPEEEPAVNGLSEEALCAPVAVETVTKEPEAPPPPPPVVAATTSTTSFPDLTASFESAVEAVEEDDDVPSTDTVSDADGLGSTGSLECLTVIEPPEETAAFVQRRKSSVTFPQESPLATRLLKAAVKPYPPISTSYIKTTTRQLSSPSCSPAASPAHSPLFTRRGPDRTERRRVKRQRSYSITGPISRSADWTEELRTLPPKAAGSADFLEYGGSEGTLRTDTQRGSATQGSTCRFQEVFTGRTLLERFFQQQDSGEPEEAEKLCSRILAMGLLLPFSDCFRETYSSSGQIAPKFDHDQLYTWAAVSQPPPSLEHLEGRLPEHLKNLWPLTRPGAEDGPRPTYTEDAVEEQEEHQAIVCDLKKQQEEEIQQIQEESVLKTVRLKQEHICVIEQLEQTIEDLRCKIAELEKQQPLLEQEVQTQDQECGGEERLLPDVCHVDLQTENTALLPLEAKSVQTSPMDESFRFKVPPVEAQGPGRSDSSLPSETETVSQAFVCMCQQQPGASMPPPPPPPPPSGMCAPPPPPPLPGMSALPAPPPLPGSSFAPPPPPLPGMGAPPPPPPLPGMGAPPPPPPLPGMGAPPLPGMGAPPPPPPLPGIGAPPLPGMGAPPPPPPLPGMGAPPPPPPLPGMGAPPPPPPLPGMGAPPPPPPLPGMGAPPPPPPPLPGMGAPPPPPPPLPGMGAPPPPPGPPPLAPGQPLSFGLGSLPPPLPLGLYALGAAQEKPPRKSLVEPPRPMKPLYWTRIQLHTKKDSHSVVWEKIEEPSVDFDEFVELFSKTAVKEKKKPLSDTISRSKTKQVVKLLNTKRSQAVGILMSSLHLDMKDIQHAILNLDNTVVDLETLQALYENRAQQDELEKIEKHIKSSKDKEGNKPLDKPEQFLHQLSQIPDFSGRVFCILFQSTFTECISSVQRKLQILQRVCKALQSGSGVLQVLGLVLAFGNFMNGGNRTRGQADGFTLDILPKLKDVKSSDNSKSLLSYIVSYYLRHFDEDAGRETCVFPLPEPHDLFQASQMKFEDLTKDLLRLRKDLRACTAEVAKVCSVSTEEHLQPFKDRMEVFVSEAKTELEGQEKQLGDTHKMFLELCVFFSVKAKCGEKEVSPNTFFTVWHEFSTDFKDSWKKENKIILQERLKAAEECFRQVKEKATYSVKPKHASGIKAKLGMKI</sequence>
<proteinExistence type="inferred from homology"/>
<evidence type="ECO:0000256" key="4">
    <source>
        <dbReference type="ARBA" id="ARBA00023242"/>
    </source>
</evidence>
<evidence type="ECO:0000256" key="5">
    <source>
        <dbReference type="SAM" id="Coils"/>
    </source>
</evidence>
<feature type="domain" description="FH2" evidence="7">
    <location>
        <begin position="1092"/>
        <end position="1506"/>
    </location>
</feature>
<feature type="region of interest" description="Disordered" evidence="6">
    <location>
        <begin position="390"/>
        <end position="410"/>
    </location>
</feature>
<dbReference type="GO" id="GO:0030866">
    <property type="term" value="P:cortical actin cytoskeleton organization"/>
    <property type="evidence" value="ECO:0007669"/>
    <property type="project" value="TreeGrafter"/>
</dbReference>
<comment type="subcellular location">
    <subcellularLocation>
        <location evidence="1">Nucleus</location>
    </subcellularLocation>
</comment>
<dbReference type="InterPro" id="IPR015425">
    <property type="entry name" value="FH2_Formin"/>
</dbReference>
<feature type="coiled-coil region" evidence="5">
    <location>
        <begin position="750"/>
        <end position="791"/>
    </location>
</feature>
<keyword evidence="3 5" id="KW-0175">Coiled coil</keyword>
<accession>A0A9Q9YPP6</accession>
<feature type="compositionally biased region" description="Pro residues" evidence="6">
    <location>
        <begin position="872"/>
        <end position="1061"/>
    </location>
</feature>
<evidence type="ECO:0000259" key="7">
    <source>
        <dbReference type="PROSITE" id="PS51444"/>
    </source>
</evidence>
<feature type="region of interest" description="Disordered" evidence="6">
    <location>
        <begin position="141"/>
        <end position="295"/>
    </location>
</feature>
<feature type="compositionally biased region" description="Polar residues" evidence="6">
    <location>
        <begin position="584"/>
        <end position="598"/>
    </location>
</feature>
<dbReference type="OrthoDB" id="427644at2759"/>
<dbReference type="RefSeq" id="XP_042624094.1">
    <property type="nucleotide sequence ID" value="XM_042768160.1"/>
</dbReference>
<keyword evidence="4" id="KW-0539">Nucleus</keyword>
<dbReference type="PROSITE" id="PS51444">
    <property type="entry name" value="FH2"/>
    <property type="match status" value="1"/>
</dbReference>